<organism evidence="2 3">
    <name type="scientific">Streptomyces viridosporus (strain ATCC 14672 / DSM 40746 / JCM 4963 / KCTC 9882 / NRRL B-12104 / FH 1290)</name>
    <name type="common">Streptomyces ghanaensis</name>
    <dbReference type="NCBI Taxonomy" id="566461"/>
    <lineage>
        <taxon>Bacteria</taxon>
        <taxon>Bacillati</taxon>
        <taxon>Actinomycetota</taxon>
        <taxon>Actinomycetes</taxon>
        <taxon>Kitasatosporales</taxon>
        <taxon>Streptomycetaceae</taxon>
        <taxon>Streptomyces</taxon>
    </lineage>
</organism>
<sequence>CLIRVPTWRAVRVWPPMVPSPPPWPCAVIAPCANSWTRPCRSGPASGEVGPDGGRRHPGLREAGAPHRSGEATRARPVHGEPVRAARLLPVRRRRHRRTGLRGLEGTRRAHHDDELGARGGTRGLPPDVPLEGAARCDAPARGVGRRRTGRRLLGRRTAGAPPDRGPPTVLGEHRAVPGVHPAEPAPVAGRSGPSGRRGRRPGLRPGGGEPGSRDLVHERAGAPALRRALREHPHRRPAPLLRGLRPRALLPLRTVPGRGRLLRPASGLRPLLHRHLPGELAGHRSGRLPEGGPGRPLRAGARLRGGRAPHGNPAGGRGDHRPARAGRRRGVGLPPHLPEPEQAGPVPAGGDPPARLEGRPLPGL</sequence>
<feature type="region of interest" description="Disordered" evidence="1">
    <location>
        <begin position="92"/>
        <end position="217"/>
    </location>
</feature>
<feature type="non-terminal residue" evidence="2">
    <location>
        <position position="1"/>
    </location>
</feature>
<protein>
    <submittedName>
        <fullName evidence="2">Uncharacterized protein</fullName>
    </submittedName>
</protein>
<feature type="compositionally biased region" description="Basic and acidic residues" evidence="1">
    <location>
        <begin position="105"/>
        <end position="117"/>
    </location>
</feature>
<accession>D6A2C4</accession>
<feature type="non-terminal residue" evidence="2">
    <location>
        <position position="365"/>
    </location>
</feature>
<feature type="region of interest" description="Disordered" evidence="1">
    <location>
        <begin position="278"/>
        <end position="365"/>
    </location>
</feature>
<dbReference type="EMBL" id="DS999641">
    <property type="protein sequence ID" value="EFE69478.2"/>
    <property type="molecule type" value="Genomic_DNA"/>
</dbReference>
<dbReference type="AlphaFoldDB" id="D6A2C4"/>
<evidence type="ECO:0000313" key="2">
    <source>
        <dbReference type="EMBL" id="EFE69478.2"/>
    </source>
</evidence>
<feature type="compositionally biased region" description="Basic residues" evidence="1">
    <location>
        <begin position="144"/>
        <end position="155"/>
    </location>
</feature>
<feature type="region of interest" description="Disordered" evidence="1">
    <location>
        <begin position="40"/>
        <end position="79"/>
    </location>
</feature>
<name>D6A2C4_STRV1</name>
<evidence type="ECO:0000313" key="3">
    <source>
        <dbReference type="Proteomes" id="UP000003824"/>
    </source>
</evidence>
<evidence type="ECO:0000256" key="1">
    <source>
        <dbReference type="SAM" id="MobiDB-lite"/>
    </source>
</evidence>
<feature type="compositionally biased region" description="Low complexity" evidence="1">
    <location>
        <begin position="344"/>
        <end position="354"/>
    </location>
</feature>
<reference evidence="3" key="1">
    <citation type="submission" date="2008-12" db="EMBL/GenBank/DDBJ databases">
        <title>Annotation of Streptomyces ghanaensis ATCC 14672.</title>
        <authorList>
            <consortium name="The Broad Institute Genome Sequencing Platform"/>
            <consortium name="Broad Institute Microbial Sequencing Center"/>
            <person name="Fischbach M."/>
            <person name="Ward D."/>
            <person name="Young S."/>
            <person name="Kodira C.D."/>
            <person name="Zeng Q."/>
            <person name="Koehrsen M."/>
            <person name="Godfrey P."/>
            <person name="Alvarado L."/>
            <person name="Berlin A.M."/>
            <person name="Borenstein D."/>
            <person name="Chen Z."/>
            <person name="Engels R."/>
            <person name="Freedman E."/>
            <person name="Gellesch M."/>
            <person name="Goldberg J."/>
            <person name="Griggs A."/>
            <person name="Gujja S."/>
            <person name="Heiman D.I."/>
            <person name="Hepburn T.A."/>
            <person name="Howarth C."/>
            <person name="Jen D."/>
            <person name="Larson L."/>
            <person name="Lewis B."/>
            <person name="Mehta T."/>
            <person name="Park D."/>
            <person name="Pearson M."/>
            <person name="Roberts A."/>
            <person name="Saif S."/>
            <person name="Shea T.D."/>
            <person name="Shenoy N."/>
            <person name="Sisk P."/>
            <person name="Stolte C."/>
            <person name="Sykes S.N."/>
            <person name="Walk T."/>
            <person name="White J."/>
            <person name="Yandava C."/>
            <person name="Straight P."/>
            <person name="Clardy J."/>
            <person name="Hung D."/>
            <person name="Kolter R."/>
            <person name="Mekalanos J."/>
            <person name="Walker S."/>
            <person name="Walsh C.T."/>
            <person name="Wieland B.L.C."/>
            <person name="Ilzarbe M."/>
            <person name="Galagan J."/>
            <person name="Nusbaum C."/>
            <person name="Birren B."/>
        </authorList>
    </citation>
    <scope>NUCLEOTIDE SEQUENCE [LARGE SCALE GENOMIC DNA]</scope>
    <source>
        <strain evidence="3">ATCC 14672 / DSM 40746 / JCM 4963 / KCTC 9882 / NRRL B-12104 / FH 1290</strain>
    </source>
</reference>
<gene>
    <name evidence="2" type="ORF">SSFG_04720</name>
</gene>
<dbReference type="Proteomes" id="UP000003824">
    <property type="component" value="Unassembled WGS sequence"/>
</dbReference>
<feature type="compositionally biased region" description="Basic and acidic residues" evidence="1">
    <location>
        <begin position="64"/>
        <end position="79"/>
    </location>
</feature>
<proteinExistence type="predicted"/>